<dbReference type="InterPro" id="IPR058956">
    <property type="entry name" value="MamC"/>
</dbReference>
<evidence type="ECO:0000313" key="2">
    <source>
        <dbReference type="Proteomes" id="UP000255269"/>
    </source>
</evidence>
<accession>A0A1C0W256</accession>
<proteinExistence type="predicted"/>
<dbReference type="EMBL" id="UGJF01000001">
    <property type="protein sequence ID" value="STQ88735.1"/>
    <property type="molecule type" value="Genomic_DNA"/>
</dbReference>
<dbReference type="AlphaFoldDB" id="A0A1C0W256"/>
<dbReference type="Proteomes" id="UP000255269">
    <property type="component" value="Unassembled WGS sequence"/>
</dbReference>
<dbReference type="Pfam" id="PF26373">
    <property type="entry name" value="MamC"/>
    <property type="match status" value="1"/>
</dbReference>
<sequence>MIINTGIPRSVVGHTISGSIIGAMVSGVYEYSKYKKGEVSKSEAINTTLKATLEGGIIAASGIAATNALGNPAKKPLSNALEAMSYVALGVAGVYGIQQAFKQNSQNFTTRRVNDKSTKSK</sequence>
<name>A0A1C0W256_9HELI</name>
<organism evidence="1 2">
    <name type="scientific">Helicobacter pullorum</name>
    <dbReference type="NCBI Taxonomy" id="35818"/>
    <lineage>
        <taxon>Bacteria</taxon>
        <taxon>Pseudomonadati</taxon>
        <taxon>Campylobacterota</taxon>
        <taxon>Epsilonproteobacteria</taxon>
        <taxon>Campylobacterales</taxon>
        <taxon>Helicobacteraceae</taxon>
        <taxon>Helicobacter</taxon>
    </lineage>
</organism>
<dbReference type="OrthoDB" id="5327756at2"/>
<protein>
    <submittedName>
        <fullName evidence="1">Uncharacterized protein</fullName>
    </submittedName>
</protein>
<dbReference type="RefSeq" id="WP_005021852.1">
    <property type="nucleotide sequence ID" value="NZ_CABKNZ010000042.1"/>
</dbReference>
<reference evidence="1 2" key="1">
    <citation type="submission" date="2018-06" db="EMBL/GenBank/DDBJ databases">
        <authorList>
            <consortium name="Pathogen Informatics"/>
            <person name="Doyle S."/>
        </authorList>
    </citation>
    <scope>NUCLEOTIDE SEQUENCE [LARGE SCALE GENOMIC DNA]</scope>
    <source>
        <strain evidence="1 2">NCTC13156</strain>
    </source>
</reference>
<evidence type="ECO:0000313" key="1">
    <source>
        <dbReference type="EMBL" id="STQ88735.1"/>
    </source>
</evidence>
<gene>
    <name evidence="1" type="ORF">NCTC13156_01589</name>
</gene>